<evidence type="ECO:0000256" key="1">
    <source>
        <dbReference type="ARBA" id="ARBA00023239"/>
    </source>
</evidence>
<accession>A0ABY7AMX6</accession>
<dbReference type="InterPro" id="IPR008948">
    <property type="entry name" value="L-Aspartase-like"/>
</dbReference>
<dbReference type="PANTHER" id="PTHR42696:SF2">
    <property type="entry name" value="ASPARTATE AMMONIA-LYASE"/>
    <property type="match status" value="1"/>
</dbReference>
<sequence>MDDKDYRQVEDSFGKLNIPVDALYGAQTQRAVENFNFTTRRMPAQFIRSLALIKKAAAKTNAELNCIHPDQAEYIVKAADEIITQDYHNQFPVNVFQTGSGTSTNMNMNEVIATLAQQLASKAGTVVKVHANDQVNYGQSSNDTIPACIQLSSMLAIKEQLIPSLDKLIERLEQLASTYQHIVKTGRTHLMDAMPLSLGDEFATWAFQISESKQRLLAILPYLAELPLGGTAIGTGINADANFSNLVCRHLSQLTQTEIKPCLNLAARISSQDVSLHAHNELKLLATIYIKLSNDLRWMNSGPNSGLSELQLKALQPGSSIMPGKVNPVIPEAIIMMASEVIGNDTSVTLANQSGNFQLNVMLPLIADKLLTSITLLTDASQAFADKALNDLVINEQKLTQQAKANPILATALNPIIGYDKAAKIAKTAMHENRSIIEVALEMTDIEPQQLEKLLEPIQQAKPHGK</sequence>
<dbReference type="Pfam" id="PF00206">
    <property type="entry name" value="Lyase_1"/>
    <property type="match status" value="1"/>
</dbReference>
<dbReference type="Proteomes" id="UP001163726">
    <property type="component" value="Chromosome"/>
</dbReference>
<feature type="domain" description="Fumarase C C-terminal" evidence="3">
    <location>
        <begin position="409"/>
        <end position="457"/>
    </location>
</feature>
<evidence type="ECO:0000259" key="2">
    <source>
        <dbReference type="Pfam" id="PF00206"/>
    </source>
</evidence>
<dbReference type="InterPro" id="IPR022761">
    <property type="entry name" value="Fumarate_lyase_N"/>
</dbReference>
<dbReference type="SUPFAM" id="SSF48557">
    <property type="entry name" value="L-aspartase-like"/>
    <property type="match status" value="1"/>
</dbReference>
<organism evidence="4 5">
    <name type="scientific">Catenovulum adriaticum</name>
    <dbReference type="NCBI Taxonomy" id="2984846"/>
    <lineage>
        <taxon>Bacteria</taxon>
        <taxon>Pseudomonadati</taxon>
        <taxon>Pseudomonadota</taxon>
        <taxon>Gammaproteobacteria</taxon>
        <taxon>Alteromonadales</taxon>
        <taxon>Alteromonadaceae</taxon>
        <taxon>Catenovulum</taxon>
    </lineage>
</organism>
<dbReference type="Gene3D" id="1.10.40.30">
    <property type="entry name" value="Fumarase/aspartase (C-terminal domain)"/>
    <property type="match status" value="1"/>
</dbReference>
<evidence type="ECO:0000313" key="4">
    <source>
        <dbReference type="EMBL" id="WAJ70912.1"/>
    </source>
</evidence>
<dbReference type="RefSeq" id="WP_268075271.1">
    <property type="nucleotide sequence ID" value="NZ_CP109965.1"/>
</dbReference>
<dbReference type="PRINTS" id="PR00145">
    <property type="entry name" value="ARGSUCLYASE"/>
</dbReference>
<dbReference type="InterPro" id="IPR020557">
    <property type="entry name" value="Fumarate_lyase_CS"/>
</dbReference>
<dbReference type="PRINTS" id="PR00149">
    <property type="entry name" value="FUMRATELYASE"/>
</dbReference>
<dbReference type="Gene3D" id="1.20.200.10">
    <property type="entry name" value="Fumarase/aspartase (Central domain)"/>
    <property type="match status" value="1"/>
</dbReference>
<dbReference type="InterPro" id="IPR024083">
    <property type="entry name" value="Fumarase/histidase_N"/>
</dbReference>
<evidence type="ECO:0000259" key="3">
    <source>
        <dbReference type="Pfam" id="PF10415"/>
    </source>
</evidence>
<keyword evidence="1" id="KW-0456">Lyase</keyword>
<dbReference type="EMBL" id="CP109965">
    <property type="protein sequence ID" value="WAJ70912.1"/>
    <property type="molecule type" value="Genomic_DNA"/>
</dbReference>
<dbReference type="Gene3D" id="1.10.275.10">
    <property type="entry name" value="Fumarase/aspartase (N-terminal domain)"/>
    <property type="match status" value="1"/>
</dbReference>
<keyword evidence="5" id="KW-1185">Reference proteome</keyword>
<protein>
    <submittedName>
        <fullName evidence="4">Class II fumarate hydratase</fullName>
    </submittedName>
</protein>
<feature type="domain" description="Fumarate lyase N-terminal" evidence="2">
    <location>
        <begin position="14"/>
        <end position="343"/>
    </location>
</feature>
<name>A0ABY7AMX6_9ALTE</name>
<gene>
    <name evidence="4" type="ORF">OLW01_03675</name>
</gene>
<dbReference type="InterPro" id="IPR051546">
    <property type="entry name" value="Aspartate_Ammonia-Lyase"/>
</dbReference>
<dbReference type="InterPro" id="IPR000362">
    <property type="entry name" value="Fumarate_lyase_fam"/>
</dbReference>
<dbReference type="PROSITE" id="PS00163">
    <property type="entry name" value="FUMARATE_LYASES"/>
    <property type="match status" value="1"/>
</dbReference>
<dbReference type="InterPro" id="IPR018951">
    <property type="entry name" value="Fumarase_C_C"/>
</dbReference>
<dbReference type="PANTHER" id="PTHR42696">
    <property type="entry name" value="ASPARTATE AMMONIA-LYASE"/>
    <property type="match status" value="1"/>
</dbReference>
<evidence type="ECO:0000313" key="5">
    <source>
        <dbReference type="Proteomes" id="UP001163726"/>
    </source>
</evidence>
<dbReference type="Pfam" id="PF10415">
    <property type="entry name" value="FumaraseC_C"/>
    <property type="match status" value="1"/>
</dbReference>
<reference evidence="4" key="1">
    <citation type="submission" date="2022-10" db="EMBL/GenBank/DDBJ databases">
        <title>Catenovulum adriacola sp. nov. isolated in the Harbour of Susak.</title>
        <authorList>
            <person name="Schoch T."/>
            <person name="Reich S.J."/>
            <person name="Stoeferle S."/>
            <person name="Flaiz M."/>
            <person name="Kazda M."/>
            <person name="Riedel C.U."/>
            <person name="Duerre P."/>
        </authorList>
    </citation>
    <scope>NUCLEOTIDE SEQUENCE</scope>
    <source>
        <strain evidence="4">TS8</strain>
    </source>
</reference>
<proteinExistence type="predicted"/>